<organism evidence="2 3">
    <name type="scientific">Amblyomma americanum</name>
    <name type="common">Lone star tick</name>
    <dbReference type="NCBI Taxonomy" id="6943"/>
    <lineage>
        <taxon>Eukaryota</taxon>
        <taxon>Metazoa</taxon>
        <taxon>Ecdysozoa</taxon>
        <taxon>Arthropoda</taxon>
        <taxon>Chelicerata</taxon>
        <taxon>Arachnida</taxon>
        <taxon>Acari</taxon>
        <taxon>Parasitiformes</taxon>
        <taxon>Ixodida</taxon>
        <taxon>Ixodoidea</taxon>
        <taxon>Ixodidae</taxon>
        <taxon>Amblyomminae</taxon>
        <taxon>Amblyomma</taxon>
    </lineage>
</organism>
<proteinExistence type="predicted"/>
<comment type="caution">
    <text evidence="2">The sequence shown here is derived from an EMBL/GenBank/DDBJ whole genome shotgun (WGS) entry which is preliminary data.</text>
</comment>
<protein>
    <submittedName>
        <fullName evidence="2">Uncharacterized protein</fullName>
    </submittedName>
</protein>
<keyword evidence="3" id="KW-1185">Reference proteome</keyword>
<reference evidence="2 3" key="1">
    <citation type="journal article" date="2023" name="Arcadia Sci">
        <title>De novo assembly of a long-read Amblyomma americanum tick genome.</title>
        <authorList>
            <person name="Chou S."/>
            <person name="Poskanzer K.E."/>
            <person name="Rollins M."/>
            <person name="Thuy-Boun P.S."/>
        </authorList>
    </citation>
    <scope>NUCLEOTIDE SEQUENCE [LARGE SCALE GENOMIC DNA]</scope>
    <source>
        <strain evidence="2">F_SG_1</strain>
        <tissue evidence="2">Salivary glands</tissue>
    </source>
</reference>
<evidence type="ECO:0000313" key="2">
    <source>
        <dbReference type="EMBL" id="KAK8772380.1"/>
    </source>
</evidence>
<feature type="compositionally biased region" description="Polar residues" evidence="1">
    <location>
        <begin position="38"/>
        <end position="50"/>
    </location>
</feature>
<evidence type="ECO:0000256" key="1">
    <source>
        <dbReference type="SAM" id="MobiDB-lite"/>
    </source>
</evidence>
<feature type="region of interest" description="Disordered" evidence="1">
    <location>
        <begin position="1"/>
        <end position="105"/>
    </location>
</feature>
<name>A0AAQ4ECK6_AMBAM</name>
<evidence type="ECO:0000313" key="3">
    <source>
        <dbReference type="Proteomes" id="UP001321473"/>
    </source>
</evidence>
<sequence length="105" mass="11088">MSKSAHISVGCGVHDNVADGGCLPGTRQRRSMSEGRVQDSSYASASTMSAGSPVPPEEHYGPGSDDTASEYSWTALNRGRRKDEDSSSEGHSSVAGHLSSFEVWL</sequence>
<dbReference type="AlphaFoldDB" id="A0AAQ4ECK6"/>
<dbReference type="Proteomes" id="UP001321473">
    <property type="component" value="Unassembled WGS sequence"/>
</dbReference>
<dbReference type="EMBL" id="JARKHS020018392">
    <property type="protein sequence ID" value="KAK8772380.1"/>
    <property type="molecule type" value="Genomic_DNA"/>
</dbReference>
<gene>
    <name evidence="2" type="ORF">V5799_024379</name>
</gene>
<accession>A0AAQ4ECK6</accession>